<dbReference type="PANTHER" id="PTHR33053">
    <property type="entry name" value="PROTEIN, PUTATIVE-RELATED"/>
    <property type="match status" value="1"/>
</dbReference>
<organism evidence="1 2">
    <name type="scientific">Daphnia magna</name>
    <dbReference type="NCBI Taxonomy" id="35525"/>
    <lineage>
        <taxon>Eukaryota</taxon>
        <taxon>Metazoa</taxon>
        <taxon>Ecdysozoa</taxon>
        <taxon>Arthropoda</taxon>
        <taxon>Crustacea</taxon>
        <taxon>Branchiopoda</taxon>
        <taxon>Diplostraca</taxon>
        <taxon>Cladocera</taxon>
        <taxon>Anomopoda</taxon>
        <taxon>Daphniidae</taxon>
        <taxon>Daphnia</taxon>
    </lineage>
</organism>
<keyword evidence="2" id="KW-1185">Reference proteome</keyword>
<dbReference type="EMBL" id="JAOYFB010000038">
    <property type="protein sequence ID" value="KAK4027580.1"/>
    <property type="molecule type" value="Genomic_DNA"/>
</dbReference>
<dbReference type="Proteomes" id="UP001234178">
    <property type="component" value="Unassembled WGS sequence"/>
</dbReference>
<sequence>MSTVSHVLNHIESDVEPDSDRSFDDIEYLEVESNDSWSENEDAAGYWENNDTVIDADQQQDHASTAKTDSQEIVLASLQKYYHVGVEAALYNVLVALESKGIKIPLELKLLLNMDGIPISKSSTAEFWPILFRIIGWDNIFVAGIYHGPGKPGDVNQFLYAFKEEVPVLSGAAFSIKAKLYTFQSLKYLVMARQLLFYLI</sequence>
<evidence type="ECO:0000313" key="2">
    <source>
        <dbReference type="Proteomes" id="UP001234178"/>
    </source>
</evidence>
<reference evidence="1 2" key="1">
    <citation type="journal article" date="2023" name="Nucleic Acids Res.">
        <title>The hologenome of Daphnia magna reveals possible DNA methylation and microbiome-mediated evolution of the host genome.</title>
        <authorList>
            <person name="Chaturvedi A."/>
            <person name="Li X."/>
            <person name="Dhandapani V."/>
            <person name="Marshall H."/>
            <person name="Kissane S."/>
            <person name="Cuenca-Cambronero M."/>
            <person name="Asole G."/>
            <person name="Calvet F."/>
            <person name="Ruiz-Romero M."/>
            <person name="Marangio P."/>
            <person name="Guigo R."/>
            <person name="Rago D."/>
            <person name="Mirbahai L."/>
            <person name="Eastwood N."/>
            <person name="Colbourne J.K."/>
            <person name="Zhou J."/>
            <person name="Mallon E."/>
            <person name="Orsini L."/>
        </authorList>
    </citation>
    <scope>NUCLEOTIDE SEQUENCE [LARGE SCALE GENOMIC DNA]</scope>
    <source>
        <strain evidence="1">LRV0_1</strain>
    </source>
</reference>
<accession>A0ABR0AR74</accession>
<dbReference type="PANTHER" id="PTHR33053:SF9">
    <property type="entry name" value="AGAP000105-PA"/>
    <property type="match status" value="1"/>
</dbReference>
<proteinExistence type="predicted"/>
<comment type="caution">
    <text evidence="1">The sequence shown here is derived from an EMBL/GenBank/DDBJ whole genome shotgun (WGS) entry which is preliminary data.</text>
</comment>
<gene>
    <name evidence="1" type="ORF">OUZ56_016622</name>
</gene>
<evidence type="ECO:0000313" key="1">
    <source>
        <dbReference type="EMBL" id="KAK4027580.1"/>
    </source>
</evidence>
<protein>
    <submittedName>
        <fullName evidence="1">Uncharacterized protein</fullName>
    </submittedName>
</protein>
<name>A0ABR0AR74_9CRUS</name>